<dbReference type="InterPro" id="IPR036069">
    <property type="entry name" value="DUF34/NIF3_sf"/>
</dbReference>
<dbReference type="AlphaFoldDB" id="A0A1F7WMI1"/>
<accession>A0A1F7WMI1</accession>
<dbReference type="EMBL" id="MGFK01000030">
    <property type="protein sequence ID" value="OGM03767.1"/>
    <property type="molecule type" value="Genomic_DNA"/>
</dbReference>
<evidence type="ECO:0000313" key="1">
    <source>
        <dbReference type="EMBL" id="OGM03767.1"/>
    </source>
</evidence>
<protein>
    <recommendedName>
        <fullName evidence="3">NGG1p interacting factor NIF3</fullName>
    </recommendedName>
</protein>
<comment type="caution">
    <text evidence="1">The sequence shown here is derived from an EMBL/GenBank/DDBJ whole genome shotgun (WGS) entry which is preliminary data.</text>
</comment>
<evidence type="ECO:0000313" key="2">
    <source>
        <dbReference type="Proteomes" id="UP000177091"/>
    </source>
</evidence>
<gene>
    <name evidence="1" type="ORF">A2112_02245</name>
</gene>
<reference evidence="1 2" key="1">
    <citation type="journal article" date="2016" name="Nat. Commun.">
        <title>Thousands of microbial genomes shed light on interconnected biogeochemical processes in an aquifer system.</title>
        <authorList>
            <person name="Anantharaman K."/>
            <person name="Brown C.T."/>
            <person name="Hug L.A."/>
            <person name="Sharon I."/>
            <person name="Castelle C.J."/>
            <person name="Probst A.J."/>
            <person name="Thomas B.C."/>
            <person name="Singh A."/>
            <person name="Wilkins M.J."/>
            <person name="Karaoz U."/>
            <person name="Brodie E.L."/>
            <person name="Williams K.H."/>
            <person name="Hubbard S.S."/>
            <person name="Banfield J.F."/>
        </authorList>
    </citation>
    <scope>NUCLEOTIDE SEQUENCE [LARGE SCALE GENOMIC DNA]</scope>
</reference>
<dbReference type="Proteomes" id="UP000177091">
    <property type="component" value="Unassembled WGS sequence"/>
</dbReference>
<dbReference type="PANTHER" id="PTHR41774:SF1">
    <property type="entry name" value="NGG1P INTERACTING FACTOR NIF3"/>
    <property type="match status" value="1"/>
</dbReference>
<dbReference type="FunFam" id="3.30.70.120:FF:000006">
    <property type="entry name" value="GTP cyclohydrolase 1 type 2 homolog"/>
    <property type="match status" value="1"/>
</dbReference>
<name>A0A1F7WMI1_9BACT</name>
<dbReference type="InterPro" id="IPR015867">
    <property type="entry name" value="N-reg_PII/ATP_PRibTrfase_C"/>
</dbReference>
<sequence>MVKIVVFVPLTHTDIVREAIGKVGGGVIGNYTYCSFSVKGVGRFKPQKGARPAIGEIDKLEQVEEERVEFVCPKDIAKEVIFAIKKVHPYEEVALDIYPLIGESELQ</sequence>
<dbReference type="Gene3D" id="3.30.70.120">
    <property type="match status" value="1"/>
</dbReference>
<dbReference type="SUPFAM" id="SSF102705">
    <property type="entry name" value="NIF3 (NGG1p interacting factor 3)-like"/>
    <property type="match status" value="1"/>
</dbReference>
<evidence type="ECO:0008006" key="3">
    <source>
        <dbReference type="Google" id="ProtNLM"/>
    </source>
</evidence>
<organism evidence="1 2">
    <name type="scientific">Candidatus Woesebacteria bacterium GWA1_42_12</name>
    <dbReference type="NCBI Taxonomy" id="1802472"/>
    <lineage>
        <taxon>Bacteria</taxon>
        <taxon>Candidatus Woeseibacteriota</taxon>
    </lineage>
</organism>
<dbReference type="PANTHER" id="PTHR41774">
    <property type="match status" value="1"/>
</dbReference>
<proteinExistence type="predicted"/>